<comment type="caution">
    <text evidence="1">The sequence shown here is derived from an EMBL/GenBank/DDBJ whole genome shotgun (WGS) entry which is preliminary data.</text>
</comment>
<accession>A0ABN3GTS2</accession>
<evidence type="ECO:0000313" key="2">
    <source>
        <dbReference type="Proteomes" id="UP001501218"/>
    </source>
</evidence>
<dbReference type="Proteomes" id="UP001501218">
    <property type="component" value="Unassembled WGS sequence"/>
</dbReference>
<reference evidence="1 2" key="1">
    <citation type="journal article" date="2019" name="Int. J. Syst. Evol. Microbiol.">
        <title>The Global Catalogue of Microorganisms (GCM) 10K type strain sequencing project: providing services to taxonomists for standard genome sequencing and annotation.</title>
        <authorList>
            <consortium name="The Broad Institute Genomics Platform"/>
            <consortium name="The Broad Institute Genome Sequencing Center for Infectious Disease"/>
            <person name="Wu L."/>
            <person name="Ma J."/>
        </authorList>
    </citation>
    <scope>NUCLEOTIDE SEQUENCE [LARGE SCALE GENOMIC DNA]</scope>
    <source>
        <strain evidence="1 2">JCM 16221</strain>
    </source>
</reference>
<protein>
    <submittedName>
        <fullName evidence="1">DsbA family protein</fullName>
    </submittedName>
</protein>
<dbReference type="Pfam" id="PF22234">
    <property type="entry name" value="Rv2466c-like"/>
    <property type="match status" value="1"/>
</dbReference>
<dbReference type="EMBL" id="BAAARA010000021">
    <property type="protein sequence ID" value="GAA2360941.1"/>
    <property type="molecule type" value="Genomic_DNA"/>
</dbReference>
<organism evidence="1 2">
    <name type="scientific">Saccharopolyspora halophila</name>
    <dbReference type="NCBI Taxonomy" id="405551"/>
    <lineage>
        <taxon>Bacteria</taxon>
        <taxon>Bacillati</taxon>
        <taxon>Actinomycetota</taxon>
        <taxon>Actinomycetes</taxon>
        <taxon>Pseudonocardiales</taxon>
        <taxon>Pseudonocardiaceae</taxon>
        <taxon>Saccharopolyspora</taxon>
    </lineage>
</organism>
<gene>
    <name evidence="1" type="ORF">GCM10009854_45190</name>
</gene>
<dbReference type="RefSeq" id="WP_344136583.1">
    <property type="nucleotide sequence ID" value="NZ_BAAARA010000021.1"/>
</dbReference>
<dbReference type="InterPro" id="IPR036249">
    <property type="entry name" value="Thioredoxin-like_sf"/>
</dbReference>
<dbReference type="SUPFAM" id="SSF52833">
    <property type="entry name" value="Thioredoxin-like"/>
    <property type="match status" value="1"/>
</dbReference>
<keyword evidence="2" id="KW-1185">Reference proteome</keyword>
<dbReference type="Gene3D" id="3.40.30.10">
    <property type="entry name" value="Glutaredoxin"/>
    <property type="match status" value="1"/>
</dbReference>
<evidence type="ECO:0000313" key="1">
    <source>
        <dbReference type="EMBL" id="GAA2360941.1"/>
    </source>
</evidence>
<sequence>MSDQRVEFFFDPICPFCWVTAQWVRGVAAQRPLRVRWRPLALKVLNEPIGYEGKPAAYPEAHERGLEMLRVVAAARAEHGEDVVGELYRALGEAVWNVAPPEEASFEAVLASTAAPRDLMAALDAAGLPRGLADAAHDPAWDTGLRSETEEAVQRAGGGVGTPILSFDPPDGPALFGPVIDRAPDEAEAVRLWDAVETLARWPGFAELKRSLRNFPDTPLSSRIAGRDTQVR</sequence>
<name>A0ABN3GTS2_9PSEU</name>
<dbReference type="InterPro" id="IPR053977">
    <property type="entry name" value="Rv2466c-like"/>
</dbReference>
<proteinExistence type="predicted"/>